<feature type="domain" description="HTH cro/C1-type" evidence="2">
    <location>
        <begin position="7"/>
        <end position="61"/>
    </location>
</feature>
<keyword evidence="4" id="KW-1185">Reference proteome</keyword>
<dbReference type="Pfam" id="PF01381">
    <property type="entry name" value="HTH_3"/>
    <property type="match status" value="1"/>
</dbReference>
<proteinExistence type="predicted"/>
<dbReference type="Gene3D" id="1.10.260.40">
    <property type="entry name" value="lambda repressor-like DNA-binding domains"/>
    <property type="match status" value="1"/>
</dbReference>
<name>A0ABP9DCS9_9BACT</name>
<dbReference type="EMBL" id="BAABJX010000030">
    <property type="protein sequence ID" value="GAA4834940.1"/>
    <property type="molecule type" value="Genomic_DNA"/>
</dbReference>
<dbReference type="Proteomes" id="UP001500298">
    <property type="component" value="Unassembled WGS sequence"/>
</dbReference>
<organism evidence="3 4">
    <name type="scientific">Algivirga pacifica</name>
    <dbReference type="NCBI Taxonomy" id="1162670"/>
    <lineage>
        <taxon>Bacteria</taxon>
        <taxon>Pseudomonadati</taxon>
        <taxon>Bacteroidota</taxon>
        <taxon>Cytophagia</taxon>
        <taxon>Cytophagales</taxon>
        <taxon>Flammeovirgaceae</taxon>
        <taxon>Algivirga</taxon>
    </lineage>
</organism>
<protein>
    <recommendedName>
        <fullName evidence="2">HTH cro/C1-type domain-containing protein</fullName>
    </recommendedName>
</protein>
<evidence type="ECO:0000256" key="1">
    <source>
        <dbReference type="SAM" id="Coils"/>
    </source>
</evidence>
<comment type="caution">
    <text evidence="3">The sequence shown here is derived from an EMBL/GenBank/DDBJ whole genome shotgun (WGS) entry which is preliminary data.</text>
</comment>
<evidence type="ECO:0000313" key="3">
    <source>
        <dbReference type="EMBL" id="GAA4834940.1"/>
    </source>
</evidence>
<evidence type="ECO:0000259" key="2">
    <source>
        <dbReference type="PROSITE" id="PS50943"/>
    </source>
</evidence>
<evidence type="ECO:0000313" key="4">
    <source>
        <dbReference type="Proteomes" id="UP001500298"/>
    </source>
</evidence>
<reference evidence="4" key="1">
    <citation type="journal article" date="2019" name="Int. J. Syst. Evol. Microbiol.">
        <title>The Global Catalogue of Microorganisms (GCM) 10K type strain sequencing project: providing services to taxonomists for standard genome sequencing and annotation.</title>
        <authorList>
            <consortium name="The Broad Institute Genomics Platform"/>
            <consortium name="The Broad Institute Genome Sequencing Center for Infectious Disease"/>
            <person name="Wu L."/>
            <person name="Ma J."/>
        </authorList>
    </citation>
    <scope>NUCLEOTIDE SEQUENCE [LARGE SCALE GENOMIC DNA]</scope>
    <source>
        <strain evidence="4">JCM 18326</strain>
    </source>
</reference>
<dbReference type="SMART" id="SM00530">
    <property type="entry name" value="HTH_XRE"/>
    <property type="match status" value="1"/>
</dbReference>
<accession>A0ABP9DCS9</accession>
<dbReference type="RefSeq" id="WP_345371466.1">
    <property type="nucleotide sequence ID" value="NZ_BAABJX010000030.1"/>
</dbReference>
<dbReference type="CDD" id="cd00093">
    <property type="entry name" value="HTH_XRE"/>
    <property type="match status" value="1"/>
</dbReference>
<dbReference type="InterPro" id="IPR010982">
    <property type="entry name" value="Lambda_DNA-bd_dom_sf"/>
</dbReference>
<dbReference type="SUPFAM" id="SSF47413">
    <property type="entry name" value="lambda repressor-like DNA-binding domains"/>
    <property type="match status" value="1"/>
</dbReference>
<keyword evidence="1" id="KW-0175">Coiled coil</keyword>
<dbReference type="PROSITE" id="PS50943">
    <property type="entry name" value="HTH_CROC1"/>
    <property type="match status" value="1"/>
</dbReference>
<gene>
    <name evidence="3" type="ORF">GCM10023331_20220</name>
</gene>
<sequence>MTVSEVIQTIRQEKRMTQTEVAHKIGMERPNYARLEKRGNKLTVLQVEQIANALGVGVMEVWKQAFEPIYTPTQEQGLEEEYEALKEKYAQLYTTVESLKKLGSYQERDLLALKANYLLLSNIFLTLSDALNMESEKVRAQIREDLLVQMRKLRTEEEMKHYEALSLMDILTKEAKHIETVIERYIRLEDF</sequence>
<dbReference type="InterPro" id="IPR001387">
    <property type="entry name" value="Cro/C1-type_HTH"/>
</dbReference>
<feature type="coiled-coil region" evidence="1">
    <location>
        <begin position="75"/>
        <end position="102"/>
    </location>
</feature>